<keyword evidence="2" id="KW-1185">Reference proteome</keyword>
<sequence length="103" mass="11566">MSKVDEYTGNGMIVVSDGEVWAVDDSGLPDVIGEIGRVELSIEMPENLIGIYRVEHIMLFDEDDEELYDDQTLVDNTEYHSERALVKAVAKKYGISEDIITVL</sequence>
<evidence type="ECO:0000313" key="1">
    <source>
        <dbReference type="EMBL" id="MCC2211473.1"/>
    </source>
</evidence>
<dbReference type="EMBL" id="JAJEQM010000018">
    <property type="protein sequence ID" value="MCC2211473.1"/>
    <property type="molecule type" value="Genomic_DNA"/>
</dbReference>
<protein>
    <submittedName>
        <fullName evidence="1">Uncharacterized protein</fullName>
    </submittedName>
</protein>
<reference evidence="1 2" key="1">
    <citation type="submission" date="2021-10" db="EMBL/GenBank/DDBJ databases">
        <title>Anaerobic single-cell dispensing facilitates the cultivation of human gut bacteria.</title>
        <authorList>
            <person name="Afrizal A."/>
        </authorList>
    </citation>
    <scope>NUCLEOTIDE SEQUENCE [LARGE SCALE GENOMIC DNA]</scope>
    <source>
        <strain evidence="1 2">CLA-AA-H232</strain>
    </source>
</reference>
<proteinExistence type="predicted"/>
<organism evidence="1 2">
    <name type="scientific">Hominilimicola fabiformis</name>
    <dbReference type="NCBI Taxonomy" id="2885356"/>
    <lineage>
        <taxon>Bacteria</taxon>
        <taxon>Bacillati</taxon>
        <taxon>Bacillota</taxon>
        <taxon>Clostridia</taxon>
        <taxon>Eubacteriales</taxon>
        <taxon>Oscillospiraceae</taxon>
        <taxon>Hominilimicola</taxon>
    </lineage>
</organism>
<name>A0AAE3E0Q3_9FIRM</name>
<gene>
    <name evidence="1" type="ORF">LKE05_11820</name>
</gene>
<dbReference type="AlphaFoldDB" id="A0AAE3E0Q3"/>
<dbReference type="RefSeq" id="WP_022230670.1">
    <property type="nucleotide sequence ID" value="NZ_JAJEQM010000018.1"/>
</dbReference>
<dbReference type="Proteomes" id="UP001198242">
    <property type="component" value="Unassembled WGS sequence"/>
</dbReference>
<comment type="caution">
    <text evidence="1">The sequence shown here is derived from an EMBL/GenBank/DDBJ whole genome shotgun (WGS) entry which is preliminary data.</text>
</comment>
<accession>A0AAE3E0Q3</accession>
<evidence type="ECO:0000313" key="2">
    <source>
        <dbReference type="Proteomes" id="UP001198242"/>
    </source>
</evidence>